<keyword evidence="1" id="KW-0227">DNA damage</keyword>
<keyword evidence="2" id="KW-0378">Hydrolase</keyword>
<dbReference type="SUPFAM" id="SSF52141">
    <property type="entry name" value="Uracil-DNA glycosylase-like"/>
    <property type="match status" value="1"/>
</dbReference>
<dbReference type="SMART" id="SM00986">
    <property type="entry name" value="UDG"/>
    <property type="match status" value="1"/>
</dbReference>
<dbReference type="InterPro" id="IPR015637">
    <property type="entry name" value="MUG/TDG"/>
</dbReference>
<dbReference type="Pfam" id="PF03167">
    <property type="entry name" value="UDG"/>
    <property type="match status" value="1"/>
</dbReference>
<protein>
    <submittedName>
        <fullName evidence="5">Unannotated protein</fullName>
    </submittedName>
</protein>
<accession>A0A6J6HVH1</accession>
<dbReference type="PANTHER" id="PTHR12159:SF9">
    <property type="entry name" value="G_T MISMATCH-SPECIFIC THYMINE DNA GLYCOSYLASE"/>
    <property type="match status" value="1"/>
</dbReference>
<sequence length="196" mass="20848">MDTIKGRRPTKDELRSFQGAKVDDLMAEPLRLLFVGINPGLWTAAVNAHFARPGNRFWPALHRAGITASLVDASAGLPTEARTELAAAGIGISNIVPIATARADELTTAEIRIGGEHLRQLVRERSPAVVAVLGVTAFRQAFGNRKIGIGRSDEPFEGAELWVLPNPSGLNAHETVETLAAWYRQAAAAAGVPLSG</sequence>
<dbReference type="InterPro" id="IPR005122">
    <property type="entry name" value="Uracil-DNA_glycosylase-like"/>
</dbReference>
<reference evidence="5" key="1">
    <citation type="submission" date="2020-05" db="EMBL/GenBank/DDBJ databases">
        <authorList>
            <person name="Chiriac C."/>
            <person name="Salcher M."/>
            <person name="Ghai R."/>
            <person name="Kavagutti S V."/>
        </authorList>
    </citation>
    <scope>NUCLEOTIDE SEQUENCE</scope>
</reference>
<gene>
    <name evidence="5" type="ORF">UFOPK1835_01484</name>
</gene>
<keyword evidence="3" id="KW-0234">DNA repair</keyword>
<evidence type="ECO:0000256" key="1">
    <source>
        <dbReference type="ARBA" id="ARBA00022763"/>
    </source>
</evidence>
<name>A0A6J6HVH1_9ZZZZ</name>
<dbReference type="GO" id="GO:0004844">
    <property type="term" value="F:uracil DNA N-glycosylase activity"/>
    <property type="evidence" value="ECO:0007669"/>
    <property type="project" value="TreeGrafter"/>
</dbReference>
<dbReference type="AlphaFoldDB" id="A0A6J6HVH1"/>
<proteinExistence type="predicted"/>
<dbReference type="EMBL" id="CAEZUP010000070">
    <property type="protein sequence ID" value="CAB4617170.1"/>
    <property type="molecule type" value="Genomic_DNA"/>
</dbReference>
<feature type="domain" description="Uracil-DNA glycosylase-like" evidence="4">
    <location>
        <begin position="22"/>
        <end position="183"/>
    </location>
</feature>
<dbReference type="CDD" id="cd10028">
    <property type="entry name" value="UDG-F2_TDG_MUG"/>
    <property type="match status" value="1"/>
</dbReference>
<dbReference type="PANTHER" id="PTHR12159">
    <property type="entry name" value="G/T AND G/U MISMATCH-SPECIFIC DNA GLYCOSYLASE"/>
    <property type="match status" value="1"/>
</dbReference>
<dbReference type="GO" id="GO:0008263">
    <property type="term" value="F:pyrimidine-specific mismatch base pair DNA N-glycosylase activity"/>
    <property type="evidence" value="ECO:0007669"/>
    <property type="project" value="TreeGrafter"/>
</dbReference>
<evidence type="ECO:0000313" key="5">
    <source>
        <dbReference type="EMBL" id="CAB4617170.1"/>
    </source>
</evidence>
<dbReference type="GO" id="GO:0006285">
    <property type="term" value="P:base-excision repair, AP site formation"/>
    <property type="evidence" value="ECO:0007669"/>
    <property type="project" value="InterPro"/>
</dbReference>
<dbReference type="SMART" id="SM00987">
    <property type="entry name" value="UreE_C"/>
    <property type="match status" value="1"/>
</dbReference>
<evidence type="ECO:0000256" key="2">
    <source>
        <dbReference type="ARBA" id="ARBA00022801"/>
    </source>
</evidence>
<organism evidence="5">
    <name type="scientific">freshwater metagenome</name>
    <dbReference type="NCBI Taxonomy" id="449393"/>
    <lineage>
        <taxon>unclassified sequences</taxon>
        <taxon>metagenomes</taxon>
        <taxon>ecological metagenomes</taxon>
    </lineage>
</organism>
<evidence type="ECO:0000259" key="4">
    <source>
        <dbReference type="SMART" id="SM00986"/>
    </source>
</evidence>
<dbReference type="InterPro" id="IPR036895">
    <property type="entry name" value="Uracil-DNA_glycosylase-like_sf"/>
</dbReference>
<dbReference type="Gene3D" id="3.40.470.10">
    <property type="entry name" value="Uracil-DNA glycosylase-like domain"/>
    <property type="match status" value="1"/>
</dbReference>
<evidence type="ECO:0000256" key="3">
    <source>
        <dbReference type="ARBA" id="ARBA00023204"/>
    </source>
</evidence>